<dbReference type="EMBL" id="JAKJXH010000001">
    <property type="protein sequence ID" value="MCF7540723.1"/>
    <property type="molecule type" value="Genomic_DNA"/>
</dbReference>
<name>A0ABS9I0W7_9PSED</name>
<accession>A0ABS9I0W7</accession>
<dbReference type="RefSeq" id="WP_237250040.1">
    <property type="nucleotide sequence ID" value="NZ_JAKJXE010000006.1"/>
</dbReference>
<evidence type="ECO:0000313" key="2">
    <source>
        <dbReference type="Proteomes" id="UP001162905"/>
    </source>
</evidence>
<protein>
    <submittedName>
        <fullName evidence="1">Uncharacterized protein</fullName>
    </submittedName>
</protein>
<reference evidence="1" key="1">
    <citation type="submission" date="2022-01" db="EMBL/GenBank/DDBJ databases">
        <title>Pseudomonas sp. nov. isolated from Antarctic regolith.</title>
        <authorList>
            <person name="Novakova D."/>
            <person name="Sedlar K."/>
        </authorList>
    </citation>
    <scope>NUCLEOTIDE SEQUENCE</scope>
    <source>
        <strain evidence="1">P2647</strain>
    </source>
</reference>
<gene>
    <name evidence="1" type="ORF">L4G47_00610</name>
</gene>
<organism evidence="1 2">
    <name type="scientific">Pseudomonas petrae</name>
    <dbReference type="NCBI Taxonomy" id="2912190"/>
    <lineage>
        <taxon>Bacteria</taxon>
        <taxon>Pseudomonadati</taxon>
        <taxon>Pseudomonadota</taxon>
        <taxon>Gammaproteobacteria</taxon>
        <taxon>Pseudomonadales</taxon>
        <taxon>Pseudomonadaceae</taxon>
        <taxon>Pseudomonas</taxon>
    </lineage>
</organism>
<dbReference type="Proteomes" id="UP001162905">
    <property type="component" value="Unassembled WGS sequence"/>
</dbReference>
<proteinExistence type="predicted"/>
<keyword evidence="2" id="KW-1185">Reference proteome</keyword>
<sequence length="141" mass="15200">MRVALICEVQRASPMDCTDSSPTLAFKSPLSPPLPFSSRVPGPEILLAGAGNLSVFADQGLHGTEKSVAWRVKPLTASRLTPAAPPHNIESGCKHLQNCHALGVTVVPRCTSPLLWRKRHSDIGRMRGPTVTRPIALQDYS</sequence>
<comment type="caution">
    <text evidence="1">The sequence shown here is derived from an EMBL/GenBank/DDBJ whole genome shotgun (WGS) entry which is preliminary data.</text>
</comment>
<evidence type="ECO:0000313" key="1">
    <source>
        <dbReference type="EMBL" id="MCF7540723.1"/>
    </source>
</evidence>